<dbReference type="InterPro" id="IPR002912">
    <property type="entry name" value="ACT_dom"/>
</dbReference>
<dbReference type="Gene3D" id="3.30.70.260">
    <property type="match status" value="1"/>
</dbReference>
<sequence length="161" mass="18246">MKEMEKHTIIITVANRIGVLARIAGLLSSRGFNIDSIIGAPTENPDIYKIHLVVGGTEQRIEQVTKQLNKLIDTVKIVDISHKKNYIVREFILIKVKAQKNRSEILELINVFKAKVVDMTRTHITIDISGPTLKIERFIDLLRPYGIKEFVRSGKIAVSED</sequence>
<dbReference type="UniPathway" id="UPA00047">
    <property type="reaction ID" value="UER00055"/>
</dbReference>
<dbReference type="PROSITE" id="PS51671">
    <property type="entry name" value="ACT"/>
    <property type="match status" value="1"/>
</dbReference>
<evidence type="ECO:0000313" key="7">
    <source>
        <dbReference type="EMBL" id="KKN18160.1"/>
    </source>
</evidence>
<dbReference type="AlphaFoldDB" id="A0A0F9NF24"/>
<keyword evidence="5" id="KW-0100">Branched-chain amino acid biosynthesis</keyword>
<dbReference type="EMBL" id="LAZR01003453">
    <property type="protein sequence ID" value="KKN18160.1"/>
    <property type="molecule type" value="Genomic_DNA"/>
</dbReference>
<keyword evidence="4" id="KW-0028">Amino-acid biosynthesis</keyword>
<dbReference type="InterPro" id="IPR054480">
    <property type="entry name" value="AHAS_small-like_ACT"/>
</dbReference>
<dbReference type="Pfam" id="PF10369">
    <property type="entry name" value="ALS_ss_C"/>
    <property type="match status" value="1"/>
</dbReference>
<dbReference type="NCBIfam" id="TIGR00119">
    <property type="entry name" value="acolac_sm"/>
    <property type="match status" value="1"/>
</dbReference>
<gene>
    <name evidence="7" type="ORF">LCGC14_0958580</name>
</gene>
<organism evidence="7">
    <name type="scientific">marine sediment metagenome</name>
    <dbReference type="NCBI Taxonomy" id="412755"/>
    <lineage>
        <taxon>unclassified sequences</taxon>
        <taxon>metagenomes</taxon>
        <taxon>ecological metagenomes</taxon>
    </lineage>
</organism>
<comment type="similarity">
    <text evidence="3">Belongs to the acetolactate synthase small subunit family.</text>
</comment>
<dbReference type="Gene3D" id="3.30.70.1150">
    <property type="entry name" value="ACT-like. Chain A, domain 2"/>
    <property type="match status" value="1"/>
</dbReference>
<accession>A0A0F9NF24</accession>
<feature type="domain" description="ACT" evidence="6">
    <location>
        <begin position="8"/>
        <end position="82"/>
    </location>
</feature>
<evidence type="ECO:0000256" key="3">
    <source>
        <dbReference type="ARBA" id="ARBA00006341"/>
    </source>
</evidence>
<dbReference type="CDD" id="cd04878">
    <property type="entry name" value="ACT_AHAS"/>
    <property type="match status" value="1"/>
</dbReference>
<dbReference type="SUPFAM" id="SSF55021">
    <property type="entry name" value="ACT-like"/>
    <property type="match status" value="2"/>
</dbReference>
<comment type="pathway">
    <text evidence="1">Amino-acid biosynthesis; L-isoleucine biosynthesis; L-isoleucine from 2-oxobutanoate: step 1/4.</text>
</comment>
<protein>
    <recommendedName>
        <fullName evidence="6">ACT domain-containing protein</fullName>
    </recommendedName>
</protein>
<dbReference type="PANTHER" id="PTHR30239:SF0">
    <property type="entry name" value="ACETOLACTATE SYNTHASE SMALL SUBUNIT 1, CHLOROPLASTIC"/>
    <property type="match status" value="1"/>
</dbReference>
<comment type="pathway">
    <text evidence="2">Amino-acid biosynthesis; L-valine biosynthesis; L-valine from pyruvate: step 1/4.</text>
</comment>
<dbReference type="PANTHER" id="PTHR30239">
    <property type="entry name" value="ACETOLACTATE SYNTHASE SMALL SUBUNIT"/>
    <property type="match status" value="1"/>
</dbReference>
<evidence type="ECO:0000256" key="4">
    <source>
        <dbReference type="ARBA" id="ARBA00022605"/>
    </source>
</evidence>
<evidence type="ECO:0000256" key="5">
    <source>
        <dbReference type="ARBA" id="ARBA00023304"/>
    </source>
</evidence>
<dbReference type="Pfam" id="PF22629">
    <property type="entry name" value="ACT_AHAS_ss"/>
    <property type="match status" value="1"/>
</dbReference>
<evidence type="ECO:0000256" key="1">
    <source>
        <dbReference type="ARBA" id="ARBA00004974"/>
    </source>
</evidence>
<evidence type="ECO:0000259" key="6">
    <source>
        <dbReference type="PROSITE" id="PS51671"/>
    </source>
</evidence>
<proteinExistence type="inferred from homology"/>
<dbReference type="InterPro" id="IPR004789">
    <property type="entry name" value="Acetalactate_synth_ssu"/>
</dbReference>
<evidence type="ECO:0000256" key="2">
    <source>
        <dbReference type="ARBA" id="ARBA00005025"/>
    </source>
</evidence>
<dbReference type="GO" id="GO:0009097">
    <property type="term" value="P:isoleucine biosynthetic process"/>
    <property type="evidence" value="ECO:0007669"/>
    <property type="project" value="UniProtKB-UniPathway"/>
</dbReference>
<comment type="caution">
    <text evidence="7">The sequence shown here is derived from an EMBL/GenBank/DDBJ whole genome shotgun (WGS) entry which is preliminary data.</text>
</comment>
<dbReference type="GO" id="GO:1990610">
    <property type="term" value="F:acetolactate synthase regulator activity"/>
    <property type="evidence" value="ECO:0007669"/>
    <property type="project" value="InterPro"/>
</dbReference>
<dbReference type="NCBIfam" id="NF008864">
    <property type="entry name" value="PRK11895.1"/>
    <property type="match status" value="1"/>
</dbReference>
<dbReference type="GO" id="GO:0005829">
    <property type="term" value="C:cytosol"/>
    <property type="evidence" value="ECO:0007669"/>
    <property type="project" value="TreeGrafter"/>
</dbReference>
<dbReference type="InterPro" id="IPR045865">
    <property type="entry name" value="ACT-like_dom_sf"/>
</dbReference>
<dbReference type="InterPro" id="IPR027271">
    <property type="entry name" value="Acetolactate_synth/TF_NikR_C"/>
</dbReference>
<name>A0A0F9NF24_9ZZZZ</name>
<dbReference type="InterPro" id="IPR019455">
    <property type="entry name" value="Acetolactate_synth_ssu_C"/>
</dbReference>
<reference evidence="7" key="1">
    <citation type="journal article" date="2015" name="Nature">
        <title>Complex archaea that bridge the gap between prokaryotes and eukaryotes.</title>
        <authorList>
            <person name="Spang A."/>
            <person name="Saw J.H."/>
            <person name="Jorgensen S.L."/>
            <person name="Zaremba-Niedzwiedzka K."/>
            <person name="Martijn J."/>
            <person name="Lind A.E."/>
            <person name="van Eijk R."/>
            <person name="Schleper C."/>
            <person name="Guy L."/>
            <person name="Ettema T.J."/>
        </authorList>
    </citation>
    <scope>NUCLEOTIDE SEQUENCE</scope>
</reference>
<dbReference type="GO" id="GO:0009099">
    <property type="term" value="P:L-valine biosynthetic process"/>
    <property type="evidence" value="ECO:0007669"/>
    <property type="project" value="UniProtKB-UniPathway"/>
</dbReference>
<dbReference type="InterPro" id="IPR039557">
    <property type="entry name" value="AHAS_ACT"/>
</dbReference>
<dbReference type="UniPathway" id="UPA00049">
    <property type="reaction ID" value="UER00059"/>
</dbReference>
<dbReference type="GO" id="GO:0003984">
    <property type="term" value="F:acetolactate synthase activity"/>
    <property type="evidence" value="ECO:0007669"/>
    <property type="project" value="TreeGrafter"/>
</dbReference>